<organism evidence="1 2">
    <name type="scientific">Actinomadura viridis</name>
    <dbReference type="NCBI Taxonomy" id="58110"/>
    <lineage>
        <taxon>Bacteria</taxon>
        <taxon>Bacillati</taxon>
        <taxon>Actinomycetota</taxon>
        <taxon>Actinomycetes</taxon>
        <taxon>Streptosporangiales</taxon>
        <taxon>Thermomonosporaceae</taxon>
        <taxon>Actinomadura</taxon>
    </lineage>
</organism>
<accession>A0A931DNL2</accession>
<name>A0A931DNL2_9ACTN</name>
<reference evidence="1" key="1">
    <citation type="submission" date="2020-11" db="EMBL/GenBank/DDBJ databases">
        <title>Sequencing the genomes of 1000 actinobacteria strains.</title>
        <authorList>
            <person name="Klenk H.-P."/>
        </authorList>
    </citation>
    <scope>NUCLEOTIDE SEQUENCE</scope>
    <source>
        <strain evidence="1">DSM 43175</strain>
    </source>
</reference>
<evidence type="ECO:0000313" key="1">
    <source>
        <dbReference type="EMBL" id="MBG6089918.1"/>
    </source>
</evidence>
<proteinExistence type="predicted"/>
<sequence length="144" mass="16149">MIRAYIREDIAGMTLAITLVQESEGRTRHILRIVEGGSNTILGWEELPDHPDPNIDPTLRLRDSEAHALLEALARHYNGAEDTRALRRDYDAERERVDRLTETLGAIVGNLSGLAYAINTSGRAEPVPTTEQWHKITEEGRGPR</sequence>
<keyword evidence="2" id="KW-1185">Reference proteome</keyword>
<dbReference type="EMBL" id="JADOUA010000001">
    <property type="protein sequence ID" value="MBG6089918.1"/>
    <property type="molecule type" value="Genomic_DNA"/>
</dbReference>
<evidence type="ECO:0000313" key="2">
    <source>
        <dbReference type="Proteomes" id="UP000614047"/>
    </source>
</evidence>
<protein>
    <submittedName>
        <fullName evidence="1">Uncharacterized protein</fullName>
    </submittedName>
</protein>
<comment type="caution">
    <text evidence="1">The sequence shown here is derived from an EMBL/GenBank/DDBJ whole genome shotgun (WGS) entry which is preliminary data.</text>
</comment>
<dbReference type="RefSeq" id="WP_197012457.1">
    <property type="nucleotide sequence ID" value="NZ_BAABES010000010.1"/>
</dbReference>
<dbReference type="AlphaFoldDB" id="A0A931DNL2"/>
<gene>
    <name evidence="1" type="ORF">IW256_004031</name>
</gene>
<dbReference type="Proteomes" id="UP000614047">
    <property type="component" value="Unassembled WGS sequence"/>
</dbReference>